<keyword evidence="6 8" id="KW-0472">Membrane</keyword>
<keyword evidence="2" id="KW-0813">Transport</keyword>
<feature type="transmembrane region" description="Helical" evidence="8">
    <location>
        <begin position="59"/>
        <end position="80"/>
    </location>
</feature>
<dbReference type="PANTHER" id="PTHR30561">
    <property type="entry name" value="SMR FAMILY PROTON-DEPENDENT DRUG EFFLUX TRANSPORTER SUGE"/>
    <property type="match status" value="1"/>
</dbReference>
<dbReference type="FunFam" id="1.10.3730.20:FF:000001">
    <property type="entry name" value="Quaternary ammonium compound resistance transporter SugE"/>
    <property type="match status" value="1"/>
</dbReference>
<keyword evidence="5 8" id="KW-1133">Transmembrane helix</keyword>
<dbReference type="Gene3D" id="1.10.3730.20">
    <property type="match status" value="1"/>
</dbReference>
<evidence type="ECO:0000256" key="2">
    <source>
        <dbReference type="ARBA" id="ARBA00022448"/>
    </source>
</evidence>
<keyword evidence="3" id="KW-1003">Cell membrane</keyword>
<dbReference type="EMBL" id="JQAZ01000002">
    <property type="protein sequence ID" value="KRN32758.1"/>
    <property type="molecule type" value="Genomic_DNA"/>
</dbReference>
<proteinExistence type="inferred from homology"/>
<keyword evidence="4 7" id="KW-0812">Transmembrane</keyword>
<dbReference type="STRING" id="81857.IV38_GL001039"/>
<evidence type="ECO:0000313" key="11">
    <source>
        <dbReference type="Proteomes" id="UP000051645"/>
    </source>
</evidence>
<dbReference type="SUPFAM" id="SSF103481">
    <property type="entry name" value="Multidrug resistance efflux transporter EmrE"/>
    <property type="match status" value="1"/>
</dbReference>
<name>A0A0R2FJU5_9LACO</name>
<dbReference type="AlphaFoldDB" id="A0A0R2FJU5"/>
<feature type="transmembrane region" description="Helical" evidence="8">
    <location>
        <begin position="86"/>
        <end position="105"/>
    </location>
</feature>
<evidence type="ECO:0000313" key="12">
    <source>
        <dbReference type="Proteomes" id="UP000051751"/>
    </source>
</evidence>
<evidence type="ECO:0000256" key="4">
    <source>
        <dbReference type="ARBA" id="ARBA00022692"/>
    </source>
</evidence>
<evidence type="ECO:0000313" key="9">
    <source>
        <dbReference type="EMBL" id="KRN28832.1"/>
    </source>
</evidence>
<dbReference type="InterPro" id="IPR045324">
    <property type="entry name" value="Small_multidrug_res"/>
</dbReference>
<dbReference type="GO" id="GO:0005886">
    <property type="term" value="C:plasma membrane"/>
    <property type="evidence" value="ECO:0007669"/>
    <property type="project" value="UniProtKB-SubCell"/>
</dbReference>
<dbReference type="InterPro" id="IPR000390">
    <property type="entry name" value="Small_drug/metabolite_transptr"/>
</dbReference>
<dbReference type="EMBL" id="JQAT01000002">
    <property type="protein sequence ID" value="KRN28832.1"/>
    <property type="molecule type" value="Genomic_DNA"/>
</dbReference>
<evidence type="ECO:0000256" key="7">
    <source>
        <dbReference type="RuleBase" id="RU003942"/>
    </source>
</evidence>
<dbReference type="PATRIC" id="fig|81857.3.peg.1044"/>
<dbReference type="PANTHER" id="PTHR30561:SF0">
    <property type="entry name" value="GUANIDINIUM EXPORTER"/>
    <property type="match status" value="1"/>
</dbReference>
<evidence type="ECO:0000256" key="3">
    <source>
        <dbReference type="ARBA" id="ARBA00022475"/>
    </source>
</evidence>
<evidence type="ECO:0000256" key="5">
    <source>
        <dbReference type="ARBA" id="ARBA00022989"/>
    </source>
</evidence>
<comment type="similarity">
    <text evidence="7">Belongs to the drug/metabolite transporter (DMT) superfamily. Small multidrug resistance (SMR) (TC 2.A.7.1) family.</text>
</comment>
<dbReference type="InterPro" id="IPR037185">
    <property type="entry name" value="EmrE-like"/>
</dbReference>
<evidence type="ECO:0000313" key="10">
    <source>
        <dbReference type="EMBL" id="KRN32758.1"/>
    </source>
</evidence>
<dbReference type="Proteomes" id="UP000051645">
    <property type="component" value="Unassembled WGS sequence"/>
</dbReference>
<evidence type="ECO:0000256" key="1">
    <source>
        <dbReference type="ARBA" id="ARBA00004651"/>
    </source>
</evidence>
<protein>
    <submittedName>
        <fullName evidence="9">SugE protein</fullName>
    </submittedName>
</protein>
<evidence type="ECO:0000256" key="8">
    <source>
        <dbReference type="SAM" id="Phobius"/>
    </source>
</evidence>
<keyword evidence="11" id="KW-1185">Reference proteome</keyword>
<sequence>MEMTWIYLIAAGLFEVVWATTMKLSHGFSNLPYTLATVVGMLASFGFLSLAIKHLPLSLAYPIWTGIGAVGSILVGVILFKDQLPALTWVFIIMLVVGIVGIKVTSGQ</sequence>
<dbReference type="GO" id="GO:0022857">
    <property type="term" value="F:transmembrane transporter activity"/>
    <property type="evidence" value="ECO:0007669"/>
    <property type="project" value="InterPro"/>
</dbReference>
<feature type="transmembrane region" description="Helical" evidence="8">
    <location>
        <begin position="35"/>
        <end position="52"/>
    </location>
</feature>
<evidence type="ECO:0000256" key="6">
    <source>
        <dbReference type="ARBA" id="ARBA00023136"/>
    </source>
</evidence>
<reference evidence="11 12" key="1">
    <citation type="journal article" date="2015" name="Genome Announc.">
        <title>Expanding the biotechnology potential of lactobacilli through comparative genomics of 213 strains and associated genera.</title>
        <authorList>
            <person name="Sun Z."/>
            <person name="Harris H.M."/>
            <person name="McCann A."/>
            <person name="Guo C."/>
            <person name="Argimon S."/>
            <person name="Zhang W."/>
            <person name="Yang X."/>
            <person name="Jeffery I.B."/>
            <person name="Cooney J.C."/>
            <person name="Kagawa T.F."/>
            <person name="Liu W."/>
            <person name="Song Y."/>
            <person name="Salvetti E."/>
            <person name="Wrobel A."/>
            <person name="Rasinkangas P."/>
            <person name="Parkhill J."/>
            <person name="Rea M.C."/>
            <person name="O'Sullivan O."/>
            <person name="Ritari J."/>
            <person name="Douillard F.P."/>
            <person name="Paul Ross R."/>
            <person name="Yang R."/>
            <person name="Briner A.E."/>
            <person name="Felis G.E."/>
            <person name="de Vos W.M."/>
            <person name="Barrangou R."/>
            <person name="Klaenhammer T.R."/>
            <person name="Caufield P.W."/>
            <person name="Cui Y."/>
            <person name="Zhang H."/>
            <person name="O'Toole P.W."/>
        </authorList>
    </citation>
    <scope>NUCLEOTIDE SEQUENCE [LARGE SCALE GENOMIC DNA]</scope>
    <source>
        <strain evidence="9 12">ATCC BAA-66</strain>
        <strain evidence="10 11">DSM 13344</strain>
    </source>
</reference>
<comment type="caution">
    <text evidence="9">The sequence shown here is derived from an EMBL/GenBank/DDBJ whole genome shotgun (WGS) entry which is preliminary data.</text>
</comment>
<dbReference type="Pfam" id="PF00893">
    <property type="entry name" value="Multi_Drug_Res"/>
    <property type="match status" value="1"/>
</dbReference>
<comment type="subcellular location">
    <subcellularLocation>
        <location evidence="1 7">Cell membrane</location>
        <topology evidence="1 7">Multi-pass membrane protein</topology>
    </subcellularLocation>
</comment>
<dbReference type="Proteomes" id="UP000051751">
    <property type="component" value="Unassembled WGS sequence"/>
</dbReference>
<organism evidence="9 12">
    <name type="scientific">Lactobacillus selangorensis</name>
    <dbReference type="NCBI Taxonomy" id="81857"/>
    <lineage>
        <taxon>Bacteria</taxon>
        <taxon>Bacillati</taxon>
        <taxon>Bacillota</taxon>
        <taxon>Bacilli</taxon>
        <taxon>Lactobacillales</taxon>
        <taxon>Lactobacillaceae</taxon>
        <taxon>Lactobacillus</taxon>
    </lineage>
</organism>
<gene>
    <name evidence="9" type="ORF">IV38_GL001039</name>
    <name evidence="10" type="ORF">IV40_GL000814</name>
</gene>
<accession>A0A0R2FJU5</accession>